<evidence type="ECO:0000313" key="3">
    <source>
        <dbReference type="Proteomes" id="UP000199347"/>
    </source>
</evidence>
<dbReference type="AlphaFoldDB" id="A0A1G5MYA1"/>
<dbReference type="Proteomes" id="UP000199347">
    <property type="component" value="Unassembled WGS sequence"/>
</dbReference>
<sequence length="144" mass="16687">MSESDEKSFADYNRRRDVALEDVAQLAVNGNSYAREIAEKDDELKEITERVEKEQAGSGEPNTVAAREEPQPDDDRAADVQEREHEEIHELHEQVDTANRKADQARASTSRSSDQQTDPARQQVPRMNEMERRDDERDRDDFER</sequence>
<organism evidence="2 3">
    <name type="scientific">Afifella marina DSM 2698</name>
    <dbReference type="NCBI Taxonomy" id="1120955"/>
    <lineage>
        <taxon>Bacteria</taxon>
        <taxon>Pseudomonadati</taxon>
        <taxon>Pseudomonadota</taxon>
        <taxon>Alphaproteobacteria</taxon>
        <taxon>Hyphomicrobiales</taxon>
        <taxon>Afifellaceae</taxon>
        <taxon>Afifella</taxon>
    </lineage>
</organism>
<feature type="compositionally biased region" description="Basic and acidic residues" evidence="1">
    <location>
        <begin position="128"/>
        <end position="144"/>
    </location>
</feature>
<dbReference type="EMBL" id="FMVW01000002">
    <property type="protein sequence ID" value="SCZ30073.1"/>
    <property type="molecule type" value="Genomic_DNA"/>
</dbReference>
<accession>A0A1G5MYA1</accession>
<feature type="region of interest" description="Disordered" evidence="1">
    <location>
        <begin position="39"/>
        <end position="144"/>
    </location>
</feature>
<feature type="compositionally biased region" description="Polar residues" evidence="1">
    <location>
        <begin position="106"/>
        <end position="120"/>
    </location>
</feature>
<feature type="compositionally biased region" description="Basic and acidic residues" evidence="1">
    <location>
        <begin position="39"/>
        <end position="55"/>
    </location>
</feature>
<gene>
    <name evidence="2" type="ORF">SAMN03080610_01203</name>
</gene>
<protein>
    <submittedName>
        <fullName evidence="2">Uncharacterized protein</fullName>
    </submittedName>
</protein>
<dbReference type="STRING" id="1120955.SAMN03080610_01203"/>
<keyword evidence="3" id="KW-1185">Reference proteome</keyword>
<reference evidence="2 3" key="1">
    <citation type="submission" date="2016-10" db="EMBL/GenBank/DDBJ databases">
        <authorList>
            <person name="de Groot N.N."/>
        </authorList>
    </citation>
    <scope>NUCLEOTIDE SEQUENCE [LARGE SCALE GENOMIC DNA]</scope>
    <source>
        <strain evidence="2 3">DSM 2698</strain>
    </source>
</reference>
<feature type="compositionally biased region" description="Basic and acidic residues" evidence="1">
    <location>
        <begin position="66"/>
        <end position="104"/>
    </location>
</feature>
<evidence type="ECO:0000256" key="1">
    <source>
        <dbReference type="SAM" id="MobiDB-lite"/>
    </source>
</evidence>
<name>A0A1G5MYA1_AFIMA</name>
<proteinExistence type="predicted"/>
<evidence type="ECO:0000313" key="2">
    <source>
        <dbReference type="EMBL" id="SCZ30073.1"/>
    </source>
</evidence>